<evidence type="ECO:0000313" key="3">
    <source>
        <dbReference type="EMBL" id="MXO59719.1"/>
    </source>
</evidence>
<evidence type="ECO:0000313" key="4">
    <source>
        <dbReference type="Proteomes" id="UP000433652"/>
    </source>
</evidence>
<feature type="chain" id="PRO_5026283556" evidence="2">
    <location>
        <begin position="21"/>
        <end position="265"/>
    </location>
</feature>
<evidence type="ECO:0000256" key="2">
    <source>
        <dbReference type="SAM" id="SignalP"/>
    </source>
</evidence>
<dbReference type="OrthoDB" id="7054794at2"/>
<name>A0A6I4SWJ8_9SPHN</name>
<sequence>MRVWTVAAVAAVALAAPAAAQLGAPTKSPPPDGIAEGAGSANPKGHYAELDALPDWGGIWFVTFALPKPGDPPPPRPQLKAEYAKQLEDFRQQVQENDGVVPRARSNCSPPGMPRIMRLAQYPYEFIFAPGRVTINQEAWMQTRTIWTDGREHDPDHDPGFMGDSIGHWEGDTLVVDTVGISGDLEIDTGIPHSEQFHLVERIHLDPADADVLVNEMTMDDPEALEAPFKVTTRYRRDRYGKLLEFQCSQNDRNPVDENGHTLFE</sequence>
<dbReference type="RefSeq" id="WP_159794426.1">
    <property type="nucleotide sequence ID" value="NZ_WTYM01000038.1"/>
</dbReference>
<keyword evidence="4" id="KW-1185">Reference proteome</keyword>
<keyword evidence="2" id="KW-0732">Signal</keyword>
<dbReference type="AlphaFoldDB" id="A0A6I4SWJ8"/>
<reference evidence="3 4" key="1">
    <citation type="submission" date="2019-12" db="EMBL/GenBank/DDBJ databases">
        <title>Genomic-based taxomic classification of the family Erythrobacteraceae.</title>
        <authorList>
            <person name="Xu L."/>
        </authorList>
    </citation>
    <scope>NUCLEOTIDE SEQUENCE [LARGE SCALE GENOMIC DNA]</scope>
    <source>
        <strain evidence="3 4">MCCC 1K01500</strain>
    </source>
</reference>
<dbReference type="Proteomes" id="UP000433652">
    <property type="component" value="Unassembled WGS sequence"/>
</dbReference>
<accession>A0A6I4SWJ8</accession>
<organism evidence="3 4">
    <name type="scientific">Croceibacterium salegens</name>
    <dbReference type="NCBI Taxonomy" id="1737568"/>
    <lineage>
        <taxon>Bacteria</taxon>
        <taxon>Pseudomonadati</taxon>
        <taxon>Pseudomonadota</taxon>
        <taxon>Alphaproteobacteria</taxon>
        <taxon>Sphingomonadales</taxon>
        <taxon>Erythrobacteraceae</taxon>
        <taxon>Croceibacterium</taxon>
    </lineage>
</organism>
<comment type="caution">
    <text evidence="3">The sequence shown here is derived from an EMBL/GenBank/DDBJ whole genome shotgun (WGS) entry which is preliminary data.</text>
</comment>
<proteinExistence type="predicted"/>
<evidence type="ECO:0000256" key="1">
    <source>
        <dbReference type="SAM" id="MobiDB-lite"/>
    </source>
</evidence>
<dbReference type="EMBL" id="WTYM01000038">
    <property type="protein sequence ID" value="MXO59719.1"/>
    <property type="molecule type" value="Genomic_DNA"/>
</dbReference>
<feature type="signal peptide" evidence="2">
    <location>
        <begin position="1"/>
        <end position="20"/>
    </location>
</feature>
<feature type="region of interest" description="Disordered" evidence="1">
    <location>
        <begin position="22"/>
        <end position="42"/>
    </location>
</feature>
<protein>
    <submittedName>
        <fullName evidence="3">Uncharacterized protein</fullName>
    </submittedName>
</protein>
<gene>
    <name evidence="3" type="ORF">GRI89_09225</name>
</gene>